<evidence type="ECO:0000313" key="2">
    <source>
        <dbReference type="Proteomes" id="UP000036202"/>
    </source>
</evidence>
<keyword evidence="2" id="KW-1185">Reference proteome</keyword>
<dbReference type="AlphaFoldDB" id="A0A0H4KUM4"/>
<reference evidence="2" key="2">
    <citation type="submission" date="2015-06" db="EMBL/GenBank/DDBJ databases">
        <title>Genome Sequence of Bacillus endophyticus and Analysis of its Companion Mechanism in the Ketogulonigenium vulgare-Bacillus strain Consortium.</title>
        <authorList>
            <person name="Jia N."/>
            <person name="Du J."/>
            <person name="Ding M.-Z."/>
            <person name="Gao F."/>
            <person name="Yuan Y.-J."/>
        </authorList>
    </citation>
    <scope>NUCLEOTIDE SEQUENCE [LARGE SCALE GENOMIC DNA]</scope>
    <source>
        <strain evidence="2">Hbe603</strain>
    </source>
</reference>
<dbReference type="RefSeq" id="WP_046216959.1">
    <property type="nucleotide sequence ID" value="NZ_CP011974.1"/>
</dbReference>
<protein>
    <submittedName>
        <fullName evidence="1">Uncharacterized protein</fullName>
    </submittedName>
</protein>
<dbReference type="KEGG" id="beo:BEH_07725"/>
<evidence type="ECO:0000313" key="1">
    <source>
        <dbReference type="EMBL" id="AKO91998.1"/>
    </source>
</evidence>
<organism evidence="1 2">
    <name type="scientific">Priestia filamentosa</name>
    <dbReference type="NCBI Taxonomy" id="1402861"/>
    <lineage>
        <taxon>Bacteria</taxon>
        <taxon>Bacillati</taxon>
        <taxon>Bacillota</taxon>
        <taxon>Bacilli</taxon>
        <taxon>Bacillales</taxon>
        <taxon>Bacillaceae</taxon>
        <taxon>Priestia</taxon>
    </lineage>
</organism>
<gene>
    <name evidence="1" type="ORF">BEH_07725</name>
</gene>
<proteinExistence type="predicted"/>
<sequence length="96" mass="11179">MEKKTVDKFAIDSLKNIQDVLHNIQYEAFDPDHRDNDRLLLDTVDHLCRVANMLAGVIREEKSKGFIENNNPQKYAENKLLIAQRSFNDYLKSTRG</sequence>
<dbReference type="OrthoDB" id="2882013at2"/>
<reference evidence="1 2" key="1">
    <citation type="journal article" date="2015" name="PLoS ONE">
        <title>Genome Sequence of Bacillus endophyticus and Analysis of Its Companion Mechanism in the Ketogulonigenium vulgare-Bacillus Strain Consortium.</title>
        <authorList>
            <person name="Jia N."/>
            <person name="Du J."/>
            <person name="Ding M.Z."/>
            <person name="Gao F."/>
            <person name="Yuan Y.J."/>
        </authorList>
    </citation>
    <scope>NUCLEOTIDE SEQUENCE [LARGE SCALE GENOMIC DNA]</scope>
    <source>
        <strain evidence="1 2">Hbe603</strain>
    </source>
</reference>
<dbReference type="EMBL" id="CP011974">
    <property type="protein sequence ID" value="AKO91998.1"/>
    <property type="molecule type" value="Genomic_DNA"/>
</dbReference>
<name>A0A0H4KUM4_9BACI</name>
<dbReference type="Proteomes" id="UP000036202">
    <property type="component" value="Chromosome"/>
</dbReference>
<accession>A0A0H4KUM4</accession>
<dbReference type="PATRIC" id="fig|135735.6.peg.1579"/>